<comment type="caution">
    <text evidence="1">The sequence shown here is derived from an EMBL/GenBank/DDBJ whole genome shotgun (WGS) entry which is preliminary data.</text>
</comment>
<gene>
    <name evidence="1" type="ORF">ANANG_G00140410</name>
</gene>
<proteinExistence type="predicted"/>
<evidence type="ECO:0000313" key="1">
    <source>
        <dbReference type="EMBL" id="KAG5845555.1"/>
    </source>
</evidence>
<dbReference type="Proteomes" id="UP001044222">
    <property type="component" value="Chromosome 7"/>
</dbReference>
<sequence length="100" mass="11931">YRISAPRTERPVGIAVDVYRDWTAFFWTVIVSVSLRDFLVDFTDQRAVYYRSFEFLLNLQDRGRALSVIDQFPDELSVFQLWRQHRVGWFTESIMVAPCF</sequence>
<name>A0A9D3MAP0_ANGAN</name>
<reference evidence="1" key="1">
    <citation type="submission" date="2021-01" db="EMBL/GenBank/DDBJ databases">
        <title>A chromosome-scale assembly of European eel, Anguilla anguilla.</title>
        <authorList>
            <person name="Henkel C."/>
            <person name="Jong-Raadsen S.A."/>
            <person name="Dufour S."/>
            <person name="Weltzien F.-A."/>
            <person name="Palstra A.P."/>
            <person name="Pelster B."/>
            <person name="Spaink H.P."/>
            <person name="Van Den Thillart G.E."/>
            <person name="Jansen H."/>
            <person name="Zahm M."/>
            <person name="Klopp C."/>
            <person name="Cedric C."/>
            <person name="Louis A."/>
            <person name="Berthelot C."/>
            <person name="Parey E."/>
            <person name="Roest Crollius H."/>
            <person name="Montfort J."/>
            <person name="Robinson-Rechavi M."/>
            <person name="Bucao C."/>
            <person name="Bouchez O."/>
            <person name="Gislard M."/>
            <person name="Lluch J."/>
            <person name="Milhes M."/>
            <person name="Lampietro C."/>
            <person name="Lopez Roques C."/>
            <person name="Donnadieu C."/>
            <person name="Braasch I."/>
            <person name="Desvignes T."/>
            <person name="Postlethwait J."/>
            <person name="Bobe J."/>
            <person name="Guiguen Y."/>
            <person name="Dirks R."/>
        </authorList>
    </citation>
    <scope>NUCLEOTIDE SEQUENCE</scope>
    <source>
        <strain evidence="1">Tag_6206</strain>
        <tissue evidence="1">Liver</tissue>
    </source>
</reference>
<accession>A0A9D3MAP0</accession>
<keyword evidence="2" id="KW-1185">Reference proteome</keyword>
<dbReference type="EMBL" id="JAFIRN010000007">
    <property type="protein sequence ID" value="KAG5845555.1"/>
    <property type="molecule type" value="Genomic_DNA"/>
</dbReference>
<dbReference type="AlphaFoldDB" id="A0A9D3MAP0"/>
<organism evidence="1 2">
    <name type="scientific">Anguilla anguilla</name>
    <name type="common">European freshwater eel</name>
    <name type="synonym">Muraena anguilla</name>
    <dbReference type="NCBI Taxonomy" id="7936"/>
    <lineage>
        <taxon>Eukaryota</taxon>
        <taxon>Metazoa</taxon>
        <taxon>Chordata</taxon>
        <taxon>Craniata</taxon>
        <taxon>Vertebrata</taxon>
        <taxon>Euteleostomi</taxon>
        <taxon>Actinopterygii</taxon>
        <taxon>Neopterygii</taxon>
        <taxon>Teleostei</taxon>
        <taxon>Anguilliformes</taxon>
        <taxon>Anguillidae</taxon>
        <taxon>Anguilla</taxon>
    </lineage>
</organism>
<protein>
    <submittedName>
        <fullName evidence="1">Uncharacterized protein</fullName>
    </submittedName>
</protein>
<feature type="non-terminal residue" evidence="1">
    <location>
        <position position="1"/>
    </location>
</feature>
<evidence type="ECO:0000313" key="2">
    <source>
        <dbReference type="Proteomes" id="UP001044222"/>
    </source>
</evidence>